<accession>A0A7J6HJN2</accession>
<sequence>MRNESKKKYLLMHTILDEIVFGGLVLETSSTEVMKVVEEISKYSRSLSLSRYLCSDFFLGCCQTKLNKATNRTN</sequence>
<name>A0A7J6HJN2_CANSA</name>
<comment type="caution">
    <text evidence="1">The sequence shown here is derived from an EMBL/GenBank/DDBJ whole genome shotgun (WGS) entry which is preliminary data.</text>
</comment>
<evidence type="ECO:0000313" key="2">
    <source>
        <dbReference type="Proteomes" id="UP000583929"/>
    </source>
</evidence>
<dbReference type="AlphaFoldDB" id="A0A7J6HJN2"/>
<dbReference type="Gene3D" id="3.30.450.60">
    <property type="match status" value="1"/>
</dbReference>
<keyword evidence="2" id="KW-1185">Reference proteome</keyword>
<evidence type="ECO:0008006" key="3">
    <source>
        <dbReference type="Google" id="ProtNLM"/>
    </source>
</evidence>
<dbReference type="Proteomes" id="UP000583929">
    <property type="component" value="Unassembled WGS sequence"/>
</dbReference>
<organism evidence="1 2">
    <name type="scientific">Cannabis sativa</name>
    <name type="common">Hemp</name>
    <name type="synonym">Marijuana</name>
    <dbReference type="NCBI Taxonomy" id="3483"/>
    <lineage>
        <taxon>Eukaryota</taxon>
        <taxon>Viridiplantae</taxon>
        <taxon>Streptophyta</taxon>
        <taxon>Embryophyta</taxon>
        <taxon>Tracheophyta</taxon>
        <taxon>Spermatophyta</taxon>
        <taxon>Magnoliopsida</taxon>
        <taxon>eudicotyledons</taxon>
        <taxon>Gunneridae</taxon>
        <taxon>Pentapetalae</taxon>
        <taxon>rosids</taxon>
        <taxon>fabids</taxon>
        <taxon>Rosales</taxon>
        <taxon>Cannabaceae</taxon>
        <taxon>Cannabis</taxon>
    </lineage>
</organism>
<gene>
    <name evidence="1" type="ORF">G4B88_010931</name>
</gene>
<evidence type="ECO:0000313" key="1">
    <source>
        <dbReference type="EMBL" id="KAF4395467.1"/>
    </source>
</evidence>
<proteinExistence type="predicted"/>
<protein>
    <recommendedName>
        <fullName evidence="3">AP complex mu/sigma subunit domain-containing protein</fullName>
    </recommendedName>
</protein>
<reference evidence="1 2" key="1">
    <citation type="journal article" date="2020" name="bioRxiv">
        <title>Sequence and annotation of 42 cannabis genomes reveals extensive copy number variation in cannabinoid synthesis and pathogen resistance genes.</title>
        <authorList>
            <person name="Mckernan K.J."/>
            <person name="Helbert Y."/>
            <person name="Kane L.T."/>
            <person name="Ebling H."/>
            <person name="Zhang L."/>
            <person name="Liu B."/>
            <person name="Eaton Z."/>
            <person name="Mclaughlin S."/>
            <person name="Kingan S."/>
            <person name="Baybayan P."/>
            <person name="Concepcion G."/>
            <person name="Jordan M."/>
            <person name="Riva A."/>
            <person name="Barbazuk W."/>
            <person name="Harkins T."/>
        </authorList>
    </citation>
    <scope>NUCLEOTIDE SEQUENCE [LARGE SCALE GENOMIC DNA]</scope>
    <source>
        <strain evidence="2">cv. Jamaican Lion 4</strain>
        <tissue evidence="1">Leaf</tissue>
    </source>
</reference>
<dbReference type="EMBL" id="JAATIQ010000040">
    <property type="protein sequence ID" value="KAF4395467.1"/>
    <property type="molecule type" value="Genomic_DNA"/>
</dbReference>